<comment type="caution">
    <text evidence="1">The sequence shown here is derived from an EMBL/GenBank/DDBJ whole genome shotgun (WGS) entry which is preliminary data.</text>
</comment>
<reference evidence="1 2" key="1">
    <citation type="submission" date="2013-08" db="EMBL/GenBank/DDBJ databases">
        <title>The genome sequence of Skermanella stibiiresistens.</title>
        <authorList>
            <person name="Zhu W."/>
            <person name="Wang G."/>
        </authorList>
    </citation>
    <scope>NUCLEOTIDE SEQUENCE [LARGE SCALE GENOMIC DNA]</scope>
    <source>
        <strain evidence="1 2">SB22</strain>
    </source>
</reference>
<evidence type="ECO:0000313" key="1">
    <source>
        <dbReference type="EMBL" id="EWY35709.1"/>
    </source>
</evidence>
<dbReference type="AlphaFoldDB" id="W9GPN6"/>
<sequence>MEMFRLCFDRMMENVSIASVLPPNPWIIMMFPGMTKHQDLVLDRVGIVTSTSDGTRA</sequence>
<keyword evidence="2" id="KW-1185">Reference proteome</keyword>
<proteinExistence type="predicted"/>
<gene>
    <name evidence="1" type="ORF">N825_37390</name>
</gene>
<accession>W9GPN6</accession>
<dbReference type="EMBL" id="AVFL01000078">
    <property type="protein sequence ID" value="EWY35709.1"/>
    <property type="molecule type" value="Genomic_DNA"/>
</dbReference>
<organism evidence="1 2">
    <name type="scientific">Skermanella stibiiresistens SB22</name>
    <dbReference type="NCBI Taxonomy" id="1385369"/>
    <lineage>
        <taxon>Bacteria</taxon>
        <taxon>Pseudomonadati</taxon>
        <taxon>Pseudomonadota</taxon>
        <taxon>Alphaproteobacteria</taxon>
        <taxon>Rhodospirillales</taxon>
        <taxon>Azospirillaceae</taxon>
        <taxon>Skermanella</taxon>
    </lineage>
</organism>
<name>W9GPN6_9PROT</name>
<evidence type="ECO:0000313" key="2">
    <source>
        <dbReference type="Proteomes" id="UP000019486"/>
    </source>
</evidence>
<protein>
    <submittedName>
        <fullName evidence="1">Uncharacterized protein</fullName>
    </submittedName>
</protein>
<dbReference type="Proteomes" id="UP000019486">
    <property type="component" value="Unassembled WGS sequence"/>
</dbReference>